<organism evidence="7 8">
    <name type="scientific">Mangrovactinospora gilvigrisea</name>
    <dbReference type="NCBI Taxonomy" id="1428644"/>
    <lineage>
        <taxon>Bacteria</taxon>
        <taxon>Bacillati</taxon>
        <taxon>Actinomycetota</taxon>
        <taxon>Actinomycetes</taxon>
        <taxon>Kitasatosporales</taxon>
        <taxon>Streptomycetaceae</taxon>
        <taxon>Mangrovactinospora</taxon>
    </lineage>
</organism>
<sequence length="272" mass="28627">MYRFLLKPQWVALTLLVVLVVPACVGLGFWQLSRYEGRVAQGKHEKKQLESGTAVPVRSLLSGDGELTSAGQNRLVTVSGSYDAGHQLLVPDRQVNGRTGYYVLTMVRGVDGSSRAVPVVRGWTAAKDRVPAAPAGRVTVTGTLRAPESADTVGSGANAALPSGQIGMIAGSTLVNALPYSVDDAYVAASGASVPAGLTAVPIADDSSTGSFTAREAQNLGYTGEWFVFAGFAVFMWFRFVRGQAESERDRLLGITDEAAEPRPDPSPAAAR</sequence>
<evidence type="ECO:0000313" key="8">
    <source>
        <dbReference type="Proteomes" id="UP000243342"/>
    </source>
</evidence>
<keyword evidence="4 6" id="KW-1133">Transmembrane helix</keyword>
<evidence type="ECO:0000256" key="3">
    <source>
        <dbReference type="ARBA" id="ARBA00022692"/>
    </source>
</evidence>
<feature type="transmembrane region" description="Helical" evidence="6">
    <location>
        <begin position="220"/>
        <end position="241"/>
    </location>
</feature>
<evidence type="ECO:0000256" key="5">
    <source>
        <dbReference type="ARBA" id="ARBA00023136"/>
    </source>
</evidence>
<dbReference type="PROSITE" id="PS50895">
    <property type="entry name" value="SURF1"/>
    <property type="match status" value="1"/>
</dbReference>
<comment type="caution">
    <text evidence="7">The sequence shown here is derived from an EMBL/GenBank/DDBJ whole genome shotgun (WGS) entry which is preliminary data.</text>
</comment>
<keyword evidence="6" id="KW-1003">Cell membrane</keyword>
<dbReference type="AlphaFoldDB" id="A0A1J7C3E0"/>
<name>A0A1J7C3E0_9ACTN</name>
<keyword evidence="5 6" id="KW-0472">Membrane</keyword>
<evidence type="ECO:0000256" key="1">
    <source>
        <dbReference type="ARBA" id="ARBA00004370"/>
    </source>
</evidence>
<dbReference type="PANTHER" id="PTHR23427:SF2">
    <property type="entry name" value="SURFEIT LOCUS PROTEIN 1"/>
    <property type="match status" value="1"/>
</dbReference>
<comment type="subcellular location">
    <subcellularLocation>
        <location evidence="6">Cell membrane</location>
        <topology evidence="6">Multi-pass membrane protein</topology>
    </subcellularLocation>
    <subcellularLocation>
        <location evidence="1">Membrane</location>
    </subcellularLocation>
</comment>
<reference evidence="7 8" key="1">
    <citation type="submission" date="2016-10" db="EMBL/GenBank/DDBJ databases">
        <title>Genome sequence of Streptomyces gilvigriseus MUSC 26.</title>
        <authorList>
            <person name="Lee L.-H."/>
            <person name="Ser H.-L."/>
        </authorList>
    </citation>
    <scope>NUCLEOTIDE SEQUENCE [LARGE SCALE GENOMIC DNA]</scope>
    <source>
        <strain evidence="7 8">MUSC 26</strain>
    </source>
</reference>
<accession>A0A1J7C3E0</accession>
<proteinExistence type="inferred from homology"/>
<dbReference type="InterPro" id="IPR045214">
    <property type="entry name" value="Surf1/Surf4"/>
</dbReference>
<comment type="similarity">
    <text evidence="2 6">Belongs to the SURF1 family.</text>
</comment>
<dbReference type="PANTHER" id="PTHR23427">
    <property type="entry name" value="SURFEIT LOCUS PROTEIN"/>
    <property type="match status" value="1"/>
</dbReference>
<evidence type="ECO:0000256" key="4">
    <source>
        <dbReference type="ARBA" id="ARBA00022989"/>
    </source>
</evidence>
<dbReference type="GO" id="GO:0005886">
    <property type="term" value="C:plasma membrane"/>
    <property type="evidence" value="ECO:0007669"/>
    <property type="project" value="UniProtKB-SubCell"/>
</dbReference>
<comment type="caution">
    <text evidence="6">Lacks conserved residue(s) required for the propagation of feature annotation.</text>
</comment>
<gene>
    <name evidence="7" type="ORF">BIV57_18275</name>
</gene>
<dbReference type="Pfam" id="PF02104">
    <property type="entry name" value="SURF1"/>
    <property type="match status" value="1"/>
</dbReference>
<evidence type="ECO:0000256" key="2">
    <source>
        <dbReference type="ARBA" id="ARBA00007165"/>
    </source>
</evidence>
<dbReference type="Proteomes" id="UP000243342">
    <property type="component" value="Unassembled WGS sequence"/>
</dbReference>
<evidence type="ECO:0000256" key="6">
    <source>
        <dbReference type="RuleBase" id="RU363076"/>
    </source>
</evidence>
<keyword evidence="3 6" id="KW-0812">Transmembrane</keyword>
<dbReference type="STRING" id="1428644.BIV57_18275"/>
<protein>
    <recommendedName>
        <fullName evidence="6">SURF1-like protein</fullName>
    </recommendedName>
</protein>
<dbReference type="OrthoDB" id="9807214at2"/>
<dbReference type="InterPro" id="IPR002994">
    <property type="entry name" value="Surf1/Shy1"/>
</dbReference>
<evidence type="ECO:0000313" key="7">
    <source>
        <dbReference type="EMBL" id="OIV36068.1"/>
    </source>
</evidence>
<dbReference type="CDD" id="cd06662">
    <property type="entry name" value="SURF1"/>
    <property type="match status" value="1"/>
</dbReference>
<dbReference type="EMBL" id="MLCF01000116">
    <property type="protein sequence ID" value="OIV36068.1"/>
    <property type="molecule type" value="Genomic_DNA"/>
</dbReference>
<keyword evidence="8" id="KW-1185">Reference proteome</keyword>